<evidence type="ECO:0000259" key="2">
    <source>
        <dbReference type="Pfam" id="PF00440"/>
    </source>
</evidence>
<accession>A0A8J7U4J3</accession>
<dbReference type="SUPFAM" id="SSF46689">
    <property type="entry name" value="Homeodomain-like"/>
    <property type="match status" value="1"/>
</dbReference>
<keyword evidence="1" id="KW-0238">DNA-binding</keyword>
<evidence type="ECO:0000313" key="4">
    <source>
        <dbReference type="Proteomes" id="UP000664417"/>
    </source>
</evidence>
<proteinExistence type="predicted"/>
<dbReference type="GO" id="GO:0003677">
    <property type="term" value="F:DNA binding"/>
    <property type="evidence" value="ECO:0007669"/>
    <property type="project" value="UniProtKB-KW"/>
</dbReference>
<reference evidence="3" key="1">
    <citation type="submission" date="2021-03" db="EMBL/GenBank/DDBJ databases">
        <authorList>
            <person name="Wang G."/>
        </authorList>
    </citation>
    <scope>NUCLEOTIDE SEQUENCE</scope>
    <source>
        <strain evidence="3">KCTC 12899</strain>
    </source>
</reference>
<dbReference type="EMBL" id="JAFREP010000018">
    <property type="protein sequence ID" value="MBO1320702.1"/>
    <property type="molecule type" value="Genomic_DNA"/>
</dbReference>
<dbReference type="InterPro" id="IPR001647">
    <property type="entry name" value="HTH_TetR"/>
</dbReference>
<dbReference type="AlphaFoldDB" id="A0A8J7U4J3"/>
<evidence type="ECO:0000256" key="1">
    <source>
        <dbReference type="ARBA" id="ARBA00023125"/>
    </source>
</evidence>
<name>A0A8J7U4J3_9BACT</name>
<keyword evidence="4" id="KW-1185">Reference proteome</keyword>
<comment type="caution">
    <text evidence="3">The sequence shown here is derived from an EMBL/GenBank/DDBJ whole genome shotgun (WGS) entry which is preliminary data.</text>
</comment>
<dbReference type="Gene3D" id="1.10.357.10">
    <property type="entry name" value="Tetracycline Repressor, domain 2"/>
    <property type="match status" value="1"/>
</dbReference>
<dbReference type="Proteomes" id="UP000664417">
    <property type="component" value="Unassembled WGS sequence"/>
</dbReference>
<evidence type="ECO:0000313" key="3">
    <source>
        <dbReference type="EMBL" id="MBO1320702.1"/>
    </source>
</evidence>
<dbReference type="InterPro" id="IPR009057">
    <property type="entry name" value="Homeodomain-like_sf"/>
</dbReference>
<dbReference type="Pfam" id="PF00440">
    <property type="entry name" value="TetR_N"/>
    <property type="match status" value="1"/>
</dbReference>
<sequence length="187" mass="21274">MAKRVRAVDWLEQGLHLLSAEGVHALTIDRLCTTLEKSKGSFYHHFKDMAAYNAALLHLWQERHTTDVIRQVEQDADRAGRNQRLNAVVLKLDHRLDQIIRGWARHDPRAALAVQQVDQLRLGYMAELFEARALPAETARALAEMEYTTFLGAQQRFVDLGAPQSAAVRQTLIDAIEAYIHRPDVTQ</sequence>
<gene>
    <name evidence="3" type="ORF">J3U88_19645</name>
</gene>
<organism evidence="3 4">
    <name type="scientific">Acanthopleuribacter pedis</name>
    <dbReference type="NCBI Taxonomy" id="442870"/>
    <lineage>
        <taxon>Bacteria</taxon>
        <taxon>Pseudomonadati</taxon>
        <taxon>Acidobacteriota</taxon>
        <taxon>Holophagae</taxon>
        <taxon>Acanthopleuribacterales</taxon>
        <taxon>Acanthopleuribacteraceae</taxon>
        <taxon>Acanthopleuribacter</taxon>
    </lineage>
</organism>
<protein>
    <submittedName>
        <fullName evidence="3">TetR/AcrR family transcriptional regulator</fullName>
    </submittedName>
</protein>
<feature type="domain" description="HTH tetR-type" evidence="2">
    <location>
        <begin position="11"/>
        <end position="50"/>
    </location>
</feature>